<reference evidence="8" key="1">
    <citation type="submission" date="2025-08" db="UniProtKB">
        <authorList>
            <consortium name="RefSeq"/>
        </authorList>
    </citation>
    <scope>IDENTIFICATION</scope>
    <source>
        <tissue evidence="8">Seedling</tissue>
    </source>
</reference>
<dbReference type="KEGG" id="zju:112489130"/>
<dbReference type="Gene3D" id="2.170.150.80">
    <property type="entry name" value="NAC domain"/>
    <property type="match status" value="1"/>
</dbReference>
<dbReference type="Proteomes" id="UP001652623">
    <property type="component" value="Chromosome 11"/>
</dbReference>
<name>A0A6P6FJP2_ZIZJJ</name>
<organism evidence="7 8">
    <name type="scientific">Ziziphus jujuba</name>
    <name type="common">Chinese jujube</name>
    <name type="synonym">Ziziphus sativa</name>
    <dbReference type="NCBI Taxonomy" id="326968"/>
    <lineage>
        <taxon>Eukaryota</taxon>
        <taxon>Viridiplantae</taxon>
        <taxon>Streptophyta</taxon>
        <taxon>Embryophyta</taxon>
        <taxon>Tracheophyta</taxon>
        <taxon>Spermatophyta</taxon>
        <taxon>Magnoliopsida</taxon>
        <taxon>eudicotyledons</taxon>
        <taxon>Gunneridae</taxon>
        <taxon>Pentapetalae</taxon>
        <taxon>rosids</taxon>
        <taxon>fabids</taxon>
        <taxon>Rosales</taxon>
        <taxon>Rhamnaceae</taxon>
        <taxon>Paliureae</taxon>
        <taxon>Ziziphus</taxon>
    </lineage>
</organism>
<dbReference type="InterPro" id="IPR003441">
    <property type="entry name" value="NAC-dom"/>
</dbReference>
<gene>
    <name evidence="8" type="primary">LOC112489130</name>
</gene>
<dbReference type="PROSITE" id="PS51005">
    <property type="entry name" value="NAC"/>
    <property type="match status" value="1"/>
</dbReference>
<keyword evidence="7" id="KW-1185">Reference proteome</keyword>
<proteinExistence type="predicted"/>
<dbReference type="GO" id="GO:0003677">
    <property type="term" value="F:DNA binding"/>
    <property type="evidence" value="ECO:0007669"/>
    <property type="project" value="UniProtKB-KW"/>
</dbReference>
<evidence type="ECO:0000313" key="8">
    <source>
        <dbReference type="RefSeq" id="XP_024922949.3"/>
    </source>
</evidence>
<evidence type="ECO:0000256" key="2">
    <source>
        <dbReference type="ARBA" id="ARBA00023015"/>
    </source>
</evidence>
<keyword evidence="5" id="KW-0539">Nucleus</keyword>
<dbReference type="GO" id="GO:0005634">
    <property type="term" value="C:nucleus"/>
    <property type="evidence" value="ECO:0007669"/>
    <property type="project" value="UniProtKB-SubCell"/>
</dbReference>
<dbReference type="GO" id="GO:0006355">
    <property type="term" value="P:regulation of DNA-templated transcription"/>
    <property type="evidence" value="ECO:0007669"/>
    <property type="project" value="InterPro"/>
</dbReference>
<feature type="domain" description="NAC" evidence="6">
    <location>
        <begin position="3"/>
        <end position="173"/>
    </location>
</feature>
<keyword evidence="4" id="KW-0804">Transcription</keyword>
<keyword evidence="2" id="KW-0805">Transcription regulation</keyword>
<evidence type="ECO:0000259" key="6">
    <source>
        <dbReference type="PROSITE" id="PS51005"/>
    </source>
</evidence>
<evidence type="ECO:0000256" key="4">
    <source>
        <dbReference type="ARBA" id="ARBA00023163"/>
    </source>
</evidence>
<evidence type="ECO:0000256" key="5">
    <source>
        <dbReference type="ARBA" id="ARBA00023242"/>
    </source>
</evidence>
<accession>A0A6P6FJP2</accession>
<dbReference type="GeneID" id="112489130"/>
<evidence type="ECO:0000313" key="7">
    <source>
        <dbReference type="Proteomes" id="UP001652623"/>
    </source>
</evidence>
<protein>
    <submittedName>
        <fullName evidence="8">Protein SOMBRERO</fullName>
    </submittedName>
</protein>
<dbReference type="RefSeq" id="XP_024922949.3">
    <property type="nucleotide sequence ID" value="XM_025067181.3"/>
</dbReference>
<dbReference type="Pfam" id="PF02365">
    <property type="entry name" value="NAM"/>
    <property type="match status" value="1"/>
</dbReference>
<comment type="subcellular location">
    <subcellularLocation>
        <location evidence="1">Nucleus</location>
    </subcellularLocation>
</comment>
<dbReference type="InterPro" id="IPR036093">
    <property type="entry name" value="NAC_dom_sf"/>
</dbReference>
<evidence type="ECO:0000256" key="1">
    <source>
        <dbReference type="ARBA" id="ARBA00004123"/>
    </source>
</evidence>
<dbReference type="AlphaFoldDB" id="A0A6P6FJP2"/>
<keyword evidence="3" id="KW-0238">DNA-binding</keyword>
<evidence type="ECO:0000256" key="3">
    <source>
        <dbReference type="ARBA" id="ARBA00023125"/>
    </source>
</evidence>
<dbReference type="PANTHER" id="PTHR31989">
    <property type="entry name" value="NAC DOMAIN-CONTAINING PROTEIN 82-RELATED"/>
    <property type="match status" value="1"/>
</dbReference>
<dbReference type="SUPFAM" id="SSF101941">
    <property type="entry name" value="NAC domain"/>
    <property type="match status" value="1"/>
</dbReference>
<sequence length="465" mass="53299">MELAVGYVFLPTDEELVDFLRDKIQGRMDSQTTSSIFEYDLYGDQEPWDIWNRFRDHNQRRRQGGDQDLYFFTQLKKVSINGSRINRKVGSGTWSGAYSETMFASASRISQYNNNNYYNIPIAVKKHFRYENDECPEHHGAWILHEFSLYDQIGTTTSCSNSDQFVVCRLRKKSDDQADAAGNKKKNKKRNSIKFDHHHHHQTNLQEPTAALLHSNKKMRLSDQNSPDHRDIHQVVDHQQHNNGAMHDYYHFESSSSAFGIGSSIADQTTPIILNDLGNNNSNNIIQQKEAPVLTINDNDDLQDVLLNNWDIEELLEVQELLFSEETNRKESSPTTTTTTAVHDDADGDEVIAEIEKLFFADQEAINHINGTNQDLDEVTMMMMNNSTDDFKYNAEFKEVITTGTTSLTTPSNIGADQDHDDHVLEVEKDENIQANELLDMNLSDLDTSFEEYFNANHPSFSFGF</sequence>